<name>A0A1S8A5F9_ROSNE</name>
<dbReference type="EMBL" id="DF977449">
    <property type="protein sequence ID" value="GAW25279.1"/>
    <property type="molecule type" value="Genomic_DNA"/>
</dbReference>
<gene>
    <name evidence="1" type="ORF">SAMD00023353_0401320</name>
</gene>
<dbReference type="AlphaFoldDB" id="A0A1S8A5F9"/>
<protein>
    <submittedName>
        <fullName evidence="1">Uncharacterized protein</fullName>
    </submittedName>
</protein>
<organism evidence="1">
    <name type="scientific">Rosellinia necatrix</name>
    <name type="common">White root-rot fungus</name>
    <dbReference type="NCBI Taxonomy" id="77044"/>
    <lineage>
        <taxon>Eukaryota</taxon>
        <taxon>Fungi</taxon>
        <taxon>Dikarya</taxon>
        <taxon>Ascomycota</taxon>
        <taxon>Pezizomycotina</taxon>
        <taxon>Sordariomycetes</taxon>
        <taxon>Xylariomycetidae</taxon>
        <taxon>Xylariales</taxon>
        <taxon>Xylariaceae</taxon>
        <taxon>Rosellinia</taxon>
    </lineage>
</organism>
<proteinExistence type="predicted"/>
<reference evidence="1" key="1">
    <citation type="submission" date="2016-03" db="EMBL/GenBank/DDBJ databases">
        <title>Draft genome sequence of Rosellinia necatrix.</title>
        <authorList>
            <person name="Kanematsu S."/>
        </authorList>
    </citation>
    <scope>NUCLEOTIDE SEQUENCE [LARGE SCALE GENOMIC DNA]</scope>
    <source>
        <strain evidence="1">W97</strain>
    </source>
</reference>
<accession>A0A1S8A5F9</accession>
<keyword evidence="2" id="KW-1185">Reference proteome</keyword>
<evidence type="ECO:0000313" key="1">
    <source>
        <dbReference type="EMBL" id="GAW25279.1"/>
    </source>
</evidence>
<evidence type="ECO:0000313" key="2">
    <source>
        <dbReference type="Proteomes" id="UP000054516"/>
    </source>
</evidence>
<sequence length="59" mass="6687">MMMSQEKNTAFAKNVEAEGLKLATTLCERADDDDAQWKRFQGFTYQEFEIDAATVKCCG</sequence>
<dbReference type="Proteomes" id="UP000054516">
    <property type="component" value="Unassembled WGS sequence"/>
</dbReference>